<feature type="transmembrane region" description="Helical" evidence="4">
    <location>
        <begin position="191"/>
        <end position="212"/>
    </location>
</feature>
<keyword evidence="4" id="KW-0472">Membrane</keyword>
<comment type="caution">
    <text evidence="6">The sequence shown here is derived from an EMBL/GenBank/DDBJ whole genome shotgun (WGS) entry which is preliminary data.</text>
</comment>
<dbReference type="AlphaFoldDB" id="X0ZEH5"/>
<sequence length="223" mass="25320">METVSVEKYELVKEFEKPPKDTRFVVSLLIPGIIIFALAILEAYTPLLGLKPINKLKEKAQKFKGKTVLNVNATKYGGGVAEILQNMIPLMNELGIESSWKVFTAPDSFFDISKKMHNALQGNMEIHFTDKEINEYIEQAKSIYDQIHPDSDFNIIHDPQPCPIINFAEDKKGKWIWRCHIDTAIFNLGDILLFVIVILLVVLGIIISLALIRRRISASLKKI</sequence>
<accession>X0ZEH5</accession>
<gene>
    <name evidence="6" type="ORF">S01H4_19460</name>
</gene>
<feature type="transmembrane region" description="Helical" evidence="4">
    <location>
        <begin position="24"/>
        <end position="44"/>
    </location>
</feature>
<feature type="non-terminal residue" evidence="6">
    <location>
        <position position="223"/>
    </location>
</feature>
<dbReference type="PANTHER" id="PTHR47779">
    <property type="entry name" value="SYNTHASE (CCG-9), PUTATIVE (AFU_ORTHOLOGUE AFUA_3G12100)-RELATED"/>
    <property type="match status" value="1"/>
</dbReference>
<proteinExistence type="inferred from homology"/>
<keyword evidence="4" id="KW-1133">Transmembrane helix</keyword>
<reference evidence="6" key="1">
    <citation type="journal article" date="2014" name="Front. Microbiol.">
        <title>High frequency of phylogenetically diverse reductive dehalogenase-homologous genes in deep subseafloor sedimentary metagenomes.</title>
        <authorList>
            <person name="Kawai M."/>
            <person name="Futagami T."/>
            <person name="Toyoda A."/>
            <person name="Takaki Y."/>
            <person name="Nishi S."/>
            <person name="Hori S."/>
            <person name="Arai W."/>
            <person name="Tsubouchi T."/>
            <person name="Morono Y."/>
            <person name="Uchiyama I."/>
            <person name="Ito T."/>
            <person name="Fujiyama A."/>
            <person name="Inagaki F."/>
            <person name="Takami H."/>
        </authorList>
    </citation>
    <scope>NUCLEOTIDE SEQUENCE</scope>
    <source>
        <strain evidence="6">Expedition CK06-06</strain>
    </source>
</reference>
<evidence type="ECO:0000259" key="5">
    <source>
        <dbReference type="Pfam" id="PF21269"/>
    </source>
</evidence>
<comment type="similarity">
    <text evidence="1">Belongs to the glycosyltransferase group 1 family. Glycosyltransferase 4 subfamily.</text>
</comment>
<evidence type="ECO:0000313" key="6">
    <source>
        <dbReference type="EMBL" id="GAG56592.1"/>
    </source>
</evidence>
<keyword evidence="2" id="KW-0328">Glycosyltransferase</keyword>
<keyword evidence="3" id="KW-0808">Transferase</keyword>
<feature type="domain" description="Trehalose synthase N-terminal" evidence="5">
    <location>
        <begin position="70"/>
        <end position="184"/>
    </location>
</feature>
<dbReference type="Pfam" id="PF21269">
    <property type="entry name" value="TreT_GT1"/>
    <property type="match status" value="1"/>
</dbReference>
<dbReference type="PANTHER" id="PTHR47779:SF1">
    <property type="entry name" value="SYNTHASE (CCG-9), PUTATIVE (AFU_ORTHOLOGUE AFUA_3G12100)-RELATED"/>
    <property type="match status" value="1"/>
</dbReference>
<evidence type="ECO:0000256" key="4">
    <source>
        <dbReference type="SAM" id="Phobius"/>
    </source>
</evidence>
<evidence type="ECO:0000256" key="1">
    <source>
        <dbReference type="ARBA" id="ARBA00009481"/>
    </source>
</evidence>
<dbReference type="Gene3D" id="3.40.50.2000">
    <property type="entry name" value="Glycogen Phosphorylase B"/>
    <property type="match status" value="1"/>
</dbReference>
<dbReference type="InterPro" id="IPR049438">
    <property type="entry name" value="TreT_GT1"/>
</dbReference>
<name>X0ZEH5_9ZZZZ</name>
<dbReference type="InterPro" id="IPR052078">
    <property type="entry name" value="Trehalose_Metab_GTase"/>
</dbReference>
<keyword evidence="4" id="KW-0812">Transmembrane</keyword>
<dbReference type="GO" id="GO:0016757">
    <property type="term" value="F:glycosyltransferase activity"/>
    <property type="evidence" value="ECO:0007669"/>
    <property type="project" value="UniProtKB-KW"/>
</dbReference>
<evidence type="ECO:0000256" key="2">
    <source>
        <dbReference type="ARBA" id="ARBA00022676"/>
    </source>
</evidence>
<organism evidence="6">
    <name type="scientific">marine sediment metagenome</name>
    <dbReference type="NCBI Taxonomy" id="412755"/>
    <lineage>
        <taxon>unclassified sequences</taxon>
        <taxon>metagenomes</taxon>
        <taxon>ecological metagenomes</taxon>
    </lineage>
</organism>
<dbReference type="EMBL" id="BART01008680">
    <property type="protein sequence ID" value="GAG56592.1"/>
    <property type="molecule type" value="Genomic_DNA"/>
</dbReference>
<evidence type="ECO:0000256" key="3">
    <source>
        <dbReference type="ARBA" id="ARBA00022679"/>
    </source>
</evidence>
<protein>
    <recommendedName>
        <fullName evidence="5">Trehalose synthase N-terminal domain-containing protein</fullName>
    </recommendedName>
</protein>